<dbReference type="GO" id="GO:0009231">
    <property type="term" value="P:riboflavin biosynthetic process"/>
    <property type="evidence" value="ECO:0007669"/>
    <property type="project" value="TreeGrafter"/>
</dbReference>
<dbReference type="InterPro" id="IPR024087">
    <property type="entry name" value="Creatininase-like_sf"/>
</dbReference>
<comment type="cofactor">
    <cofactor evidence="1">
        <name>Zn(2+)</name>
        <dbReference type="ChEBI" id="CHEBI:29105"/>
    </cofactor>
</comment>
<dbReference type="PANTHER" id="PTHR35005">
    <property type="entry name" value="3-DEHYDRO-SCYLLO-INOSOSE HYDROLASE"/>
    <property type="match status" value="1"/>
</dbReference>
<sequence length="166" mass="18121">LAAILEDLVGALKHHGIRKIVLLVAHGGNWIVKPTLREINLDRKGVHVISSTPSGLMAEQGEYAELHAGGRETSLIMYLHPELVKSDQTRPDFAPTQGREFFDYTGIAGVSPTGIWGAPSKASAEEGEKLLQEAARQAVDQIKQTFAEIERLEAEREACNRGQKAV</sequence>
<proteinExistence type="predicted"/>
<dbReference type="PANTHER" id="PTHR35005:SF1">
    <property type="entry name" value="2-AMINO-5-FORMYLAMINO-6-RIBOSYLAMINOPYRIMIDIN-4(3H)-ONE 5'-MONOPHOSPHATE DEFORMYLASE"/>
    <property type="match status" value="1"/>
</dbReference>
<evidence type="ECO:0000256" key="4">
    <source>
        <dbReference type="ARBA" id="ARBA00022833"/>
    </source>
</evidence>
<evidence type="ECO:0000256" key="2">
    <source>
        <dbReference type="ARBA" id="ARBA00022723"/>
    </source>
</evidence>
<comment type="caution">
    <text evidence="6">The sequence shown here is derived from an EMBL/GenBank/DDBJ whole genome shotgun (WGS) entry which is preliminary data.</text>
</comment>
<dbReference type="InterPro" id="IPR003785">
    <property type="entry name" value="Creatininase/forma_Hydrolase"/>
</dbReference>
<dbReference type="SUPFAM" id="SSF102215">
    <property type="entry name" value="Creatininase"/>
    <property type="match status" value="1"/>
</dbReference>
<name>X0RH11_9ZZZZ</name>
<dbReference type="Pfam" id="PF02633">
    <property type="entry name" value="Creatininase"/>
    <property type="match status" value="1"/>
</dbReference>
<dbReference type="AlphaFoldDB" id="X0RH11"/>
<keyword evidence="2" id="KW-0479">Metal-binding</keyword>
<organism evidence="6">
    <name type="scientific">marine sediment metagenome</name>
    <dbReference type="NCBI Taxonomy" id="412755"/>
    <lineage>
        <taxon>unclassified sequences</taxon>
        <taxon>metagenomes</taxon>
        <taxon>ecological metagenomes</taxon>
    </lineage>
</organism>
<evidence type="ECO:0000313" key="6">
    <source>
        <dbReference type="EMBL" id="GAF68043.1"/>
    </source>
</evidence>
<dbReference type="Gene3D" id="3.40.50.10310">
    <property type="entry name" value="Creatininase"/>
    <property type="match status" value="1"/>
</dbReference>
<evidence type="ECO:0000256" key="5">
    <source>
        <dbReference type="SAM" id="Coils"/>
    </source>
</evidence>
<evidence type="ECO:0000256" key="1">
    <source>
        <dbReference type="ARBA" id="ARBA00001947"/>
    </source>
</evidence>
<reference evidence="6" key="1">
    <citation type="journal article" date="2014" name="Front. Microbiol.">
        <title>High frequency of phylogenetically diverse reductive dehalogenase-homologous genes in deep subseafloor sedimentary metagenomes.</title>
        <authorList>
            <person name="Kawai M."/>
            <person name="Futagami T."/>
            <person name="Toyoda A."/>
            <person name="Takaki Y."/>
            <person name="Nishi S."/>
            <person name="Hori S."/>
            <person name="Arai W."/>
            <person name="Tsubouchi T."/>
            <person name="Morono Y."/>
            <person name="Uchiyama I."/>
            <person name="Ito T."/>
            <person name="Fujiyama A."/>
            <person name="Inagaki F."/>
            <person name="Takami H."/>
        </authorList>
    </citation>
    <scope>NUCLEOTIDE SEQUENCE</scope>
    <source>
        <strain evidence="6">Expedition CK06-06</strain>
    </source>
</reference>
<gene>
    <name evidence="6" type="ORF">S01H1_09881</name>
</gene>
<feature type="non-terminal residue" evidence="6">
    <location>
        <position position="1"/>
    </location>
</feature>
<dbReference type="GO" id="GO:0016811">
    <property type="term" value="F:hydrolase activity, acting on carbon-nitrogen (but not peptide) bonds, in linear amides"/>
    <property type="evidence" value="ECO:0007669"/>
    <property type="project" value="TreeGrafter"/>
</dbReference>
<feature type="coiled-coil region" evidence="5">
    <location>
        <begin position="135"/>
        <end position="162"/>
    </location>
</feature>
<evidence type="ECO:0008006" key="7">
    <source>
        <dbReference type="Google" id="ProtNLM"/>
    </source>
</evidence>
<dbReference type="GO" id="GO:0046872">
    <property type="term" value="F:metal ion binding"/>
    <property type="evidence" value="ECO:0007669"/>
    <property type="project" value="UniProtKB-KW"/>
</dbReference>
<keyword evidence="5" id="KW-0175">Coiled coil</keyword>
<evidence type="ECO:0000256" key="3">
    <source>
        <dbReference type="ARBA" id="ARBA00022801"/>
    </source>
</evidence>
<protein>
    <recommendedName>
        <fullName evidence="7">Creatinine amidohydrolase</fullName>
    </recommendedName>
</protein>
<keyword evidence="3" id="KW-0378">Hydrolase</keyword>
<accession>X0RH11</accession>
<dbReference type="EMBL" id="BARS01005049">
    <property type="protein sequence ID" value="GAF68043.1"/>
    <property type="molecule type" value="Genomic_DNA"/>
</dbReference>
<keyword evidence="4" id="KW-0862">Zinc</keyword>